<dbReference type="PANTHER" id="PTHR15111">
    <property type="entry name" value="RNA POLYMERASE II SUBUNIT 5-MEDIATING PROTEIN NNX3"/>
    <property type="match status" value="1"/>
</dbReference>
<feature type="compositionally biased region" description="Low complexity" evidence="1">
    <location>
        <begin position="464"/>
        <end position="486"/>
    </location>
</feature>
<dbReference type="AlphaFoldDB" id="A0A6A6AXD4"/>
<dbReference type="GO" id="GO:0003682">
    <property type="term" value="F:chromatin binding"/>
    <property type="evidence" value="ECO:0007669"/>
    <property type="project" value="TreeGrafter"/>
</dbReference>
<organism evidence="3 4">
    <name type="scientific">Aplosporella prunicola CBS 121167</name>
    <dbReference type="NCBI Taxonomy" id="1176127"/>
    <lineage>
        <taxon>Eukaryota</taxon>
        <taxon>Fungi</taxon>
        <taxon>Dikarya</taxon>
        <taxon>Ascomycota</taxon>
        <taxon>Pezizomycotina</taxon>
        <taxon>Dothideomycetes</taxon>
        <taxon>Dothideomycetes incertae sedis</taxon>
        <taxon>Botryosphaeriales</taxon>
        <taxon>Aplosporellaceae</taxon>
        <taxon>Aplosporella</taxon>
    </lineage>
</organism>
<dbReference type="InterPro" id="IPR009053">
    <property type="entry name" value="Prefoldin"/>
</dbReference>
<feature type="region of interest" description="Disordered" evidence="1">
    <location>
        <begin position="399"/>
        <end position="563"/>
    </location>
</feature>
<dbReference type="GO" id="GO:0019212">
    <property type="term" value="F:phosphatase inhibitor activity"/>
    <property type="evidence" value="ECO:0007669"/>
    <property type="project" value="TreeGrafter"/>
</dbReference>
<dbReference type="SUPFAM" id="SSF46579">
    <property type="entry name" value="Prefoldin"/>
    <property type="match status" value="1"/>
</dbReference>
<dbReference type="PANTHER" id="PTHR15111:SF0">
    <property type="entry name" value="UNCONVENTIONAL PREFOLDIN RPB5 INTERACTOR 1"/>
    <property type="match status" value="1"/>
</dbReference>
<feature type="compositionally biased region" description="Acidic residues" evidence="1">
    <location>
        <begin position="318"/>
        <end position="342"/>
    </location>
</feature>
<feature type="domain" description="DUF3835" evidence="2">
    <location>
        <begin position="506"/>
        <end position="517"/>
    </location>
</feature>
<dbReference type="Pfam" id="PF12927">
    <property type="entry name" value="DUF3835"/>
    <property type="match status" value="2"/>
</dbReference>
<feature type="compositionally biased region" description="Low complexity" evidence="1">
    <location>
        <begin position="516"/>
        <end position="529"/>
    </location>
</feature>
<evidence type="ECO:0000256" key="1">
    <source>
        <dbReference type="SAM" id="MobiDB-lite"/>
    </source>
</evidence>
<reference evidence="3" key="1">
    <citation type="journal article" date="2020" name="Stud. Mycol.">
        <title>101 Dothideomycetes genomes: a test case for predicting lifestyles and emergence of pathogens.</title>
        <authorList>
            <person name="Haridas S."/>
            <person name="Albert R."/>
            <person name="Binder M."/>
            <person name="Bloem J."/>
            <person name="Labutti K."/>
            <person name="Salamov A."/>
            <person name="Andreopoulos B."/>
            <person name="Baker S."/>
            <person name="Barry K."/>
            <person name="Bills G."/>
            <person name="Bluhm B."/>
            <person name="Cannon C."/>
            <person name="Castanera R."/>
            <person name="Culley D."/>
            <person name="Daum C."/>
            <person name="Ezra D."/>
            <person name="Gonzalez J."/>
            <person name="Henrissat B."/>
            <person name="Kuo A."/>
            <person name="Liang C."/>
            <person name="Lipzen A."/>
            <person name="Lutzoni F."/>
            <person name="Magnuson J."/>
            <person name="Mondo S."/>
            <person name="Nolan M."/>
            <person name="Ohm R."/>
            <person name="Pangilinan J."/>
            <person name="Park H.-J."/>
            <person name="Ramirez L."/>
            <person name="Alfaro M."/>
            <person name="Sun H."/>
            <person name="Tritt A."/>
            <person name="Yoshinaga Y."/>
            <person name="Zwiers L.-H."/>
            <person name="Turgeon B."/>
            <person name="Goodwin S."/>
            <person name="Spatafora J."/>
            <person name="Crous P."/>
            <person name="Grigoriev I."/>
        </authorList>
    </citation>
    <scope>NUCLEOTIDE SEQUENCE</scope>
    <source>
        <strain evidence="3">CBS 121167</strain>
    </source>
</reference>
<dbReference type="GO" id="GO:0000122">
    <property type="term" value="P:negative regulation of transcription by RNA polymerase II"/>
    <property type="evidence" value="ECO:0007669"/>
    <property type="project" value="TreeGrafter"/>
</dbReference>
<dbReference type="Proteomes" id="UP000799438">
    <property type="component" value="Unassembled WGS sequence"/>
</dbReference>
<dbReference type="EMBL" id="ML995522">
    <property type="protein sequence ID" value="KAF2136410.1"/>
    <property type="molecule type" value="Genomic_DNA"/>
</dbReference>
<keyword evidence="4" id="KW-1185">Reference proteome</keyword>
<dbReference type="InterPro" id="IPR052255">
    <property type="entry name" value="RNA_pol_II_subunit5-mediator"/>
</dbReference>
<dbReference type="Gene3D" id="1.10.287.370">
    <property type="match status" value="1"/>
</dbReference>
<name>A0A6A6AXD4_9PEZI</name>
<dbReference type="InterPro" id="IPR039553">
    <property type="entry name" value="Prefoldin-like"/>
</dbReference>
<feature type="domain" description="DUF3835" evidence="2">
    <location>
        <begin position="538"/>
        <end position="617"/>
    </location>
</feature>
<feature type="region of interest" description="Disordered" evidence="1">
    <location>
        <begin position="179"/>
        <end position="289"/>
    </location>
</feature>
<protein>
    <recommendedName>
        <fullName evidence="2">DUF3835 domain-containing protein</fullName>
    </recommendedName>
</protein>
<feature type="region of interest" description="Disordered" evidence="1">
    <location>
        <begin position="317"/>
        <end position="349"/>
    </location>
</feature>
<accession>A0A6A6AXD4</accession>
<gene>
    <name evidence="3" type="ORF">K452DRAFT_292438</name>
</gene>
<evidence type="ECO:0000313" key="3">
    <source>
        <dbReference type="EMBL" id="KAF2136410.1"/>
    </source>
</evidence>
<dbReference type="GO" id="GO:0003714">
    <property type="term" value="F:transcription corepressor activity"/>
    <property type="evidence" value="ECO:0007669"/>
    <property type="project" value="TreeGrafter"/>
</dbReference>
<feature type="compositionally biased region" description="Low complexity" evidence="1">
    <location>
        <begin position="412"/>
        <end position="431"/>
    </location>
</feature>
<evidence type="ECO:0000313" key="4">
    <source>
        <dbReference type="Proteomes" id="UP000799438"/>
    </source>
</evidence>
<evidence type="ECO:0000259" key="2">
    <source>
        <dbReference type="Pfam" id="PF12927"/>
    </source>
</evidence>
<dbReference type="RefSeq" id="XP_033392128.1">
    <property type="nucleotide sequence ID" value="XM_033541379.1"/>
</dbReference>
<proteinExistence type="predicted"/>
<dbReference type="Pfam" id="PF13758">
    <property type="entry name" value="Prefoldin_3"/>
    <property type="match status" value="1"/>
</dbReference>
<sequence>MAAAPKDSFTDLERHRLRLEDQIAKLRKSLQHWQTWDVEYEGLKEEIEGFKGEPSTQDMMKIGQDFGGDLVNDKEMRELLGVGKGVARDAKQVVHLISRRQDYVQQNIQTVQKQVDAAEDKLNKVLIIASPNMNDEEGNPLTDIREELDEQGNVISSSVATPGQSAPKIVEALRKAGITDLNEDAPETSKPGKEDTAADSEAEEKPEASTSAAAPKNEPAASPVEEKPPKKSVSFAADTKEDAPPPKQTSKNPAAALGNFTKGRRVIEVDEDDNEIGSTPIIPDDESPEDAAMRREMLQYGMNEVGAVVAELDLYEGNSDDEPYYDEDEEASDIEEIDEEDEWGRSTRPVITEAYRQEMLELERRLNARMMENVGPAPAEREIVPEDADLNNMLQQAQGAHRLVVRSDTSIPEESAAQPTAAATSATTTEPAKADASTAKKGVRFAADLDISPAPQPETYTNGSPSTTTTTDTTPTAPTAPTIADAIVERHSAPSSAPSAPAPTPNPKKLSRFKAARAAAAAETTETSTPSPPPNRTLAPSIVERSAPTSASQAPEPEDTDPALLARELATEYHRARNRLIQKQGGFVEEEVGEEPLMEEREDGRVRKVSRFRAARLRGEGV</sequence>
<dbReference type="OrthoDB" id="21413at2759"/>
<dbReference type="InterPro" id="IPR024325">
    <property type="entry name" value="DUF3835"/>
</dbReference>
<dbReference type="GeneID" id="54298875"/>